<keyword evidence="2" id="KW-1185">Reference proteome</keyword>
<name>A0A9X3TMR9_9BACL</name>
<dbReference type="RefSeq" id="WP_271139450.1">
    <property type="nucleotide sequence ID" value="NZ_JAPYYP010000002.1"/>
</dbReference>
<dbReference type="Proteomes" id="UP001151071">
    <property type="component" value="Unassembled WGS sequence"/>
</dbReference>
<gene>
    <name evidence="1" type="ORF">O3V59_02750</name>
</gene>
<accession>A0A9X3TMR9</accession>
<evidence type="ECO:0000313" key="1">
    <source>
        <dbReference type="EMBL" id="MDA5107265.1"/>
    </source>
</evidence>
<dbReference type="InterPro" id="IPR025365">
    <property type="entry name" value="DUF4269"/>
</dbReference>
<proteinExistence type="predicted"/>
<reference evidence="1" key="1">
    <citation type="submission" date="2022-12" db="EMBL/GenBank/DDBJ databases">
        <title>Draft genome sequence of the thermophilic strain Brevibacillus thermoruber HT42, isolated from Los Humeros, Puebla, Mexico, with biotechnological potential.</title>
        <authorList>
            <person name="Lara Sanchez J."/>
            <person name="Solis Palacios R."/>
            <person name="Bustos Baena A.S."/>
            <person name="Ruz Baez A.E."/>
            <person name="Espinosa Luna G."/>
            <person name="Oliart Ros R.M."/>
        </authorList>
    </citation>
    <scope>NUCLEOTIDE SEQUENCE</scope>
    <source>
        <strain evidence="1">HT42</strain>
    </source>
</reference>
<dbReference type="AlphaFoldDB" id="A0A9X3TMR9"/>
<protein>
    <submittedName>
        <fullName evidence="1">DUF4269 domain-containing protein</fullName>
    </submittedName>
</protein>
<dbReference type="EMBL" id="JAPYYP010000002">
    <property type="protein sequence ID" value="MDA5107265.1"/>
    <property type="molecule type" value="Genomic_DNA"/>
</dbReference>
<comment type="caution">
    <text evidence="1">The sequence shown here is derived from an EMBL/GenBank/DDBJ whole genome shotgun (WGS) entry which is preliminary data.</text>
</comment>
<organism evidence="1 2">
    <name type="scientific">Brevibacillus thermoruber</name>
    <dbReference type="NCBI Taxonomy" id="33942"/>
    <lineage>
        <taxon>Bacteria</taxon>
        <taxon>Bacillati</taxon>
        <taxon>Bacillota</taxon>
        <taxon>Bacilli</taxon>
        <taxon>Bacillales</taxon>
        <taxon>Paenibacillaceae</taxon>
        <taxon>Brevibacillus</taxon>
    </lineage>
</organism>
<evidence type="ECO:0000313" key="2">
    <source>
        <dbReference type="Proteomes" id="UP001151071"/>
    </source>
</evidence>
<sequence length="189" mass="21479">MNNWHDLTYLHAGTPRQRAAWEAIHRLGIMERLQAYQPVLAGTIPLDIDVADSDLDVICCASDLDAFDRFVRDAFGRQDGFSQQRCDVNGVPSSVTSFWHGGFAFELFAQPVPADRQNAYRHMVMEARLLALSGEQAREGIRELKRNGMKTEPAFARYFGIPGDDPYQALLEWERYSDAELAELIQKRT</sequence>
<dbReference type="Pfam" id="PF14091">
    <property type="entry name" value="DUF4269"/>
    <property type="match status" value="1"/>
</dbReference>